<gene>
    <name evidence="1" type="ORF">ARN_12750</name>
</gene>
<evidence type="ECO:0000313" key="1">
    <source>
        <dbReference type="EMBL" id="CBA72556.1"/>
    </source>
</evidence>
<protein>
    <submittedName>
        <fullName evidence="1">Uncharacterized protein</fullName>
    </submittedName>
</protein>
<sequence>MLETNYWHKSGKVVIRKVSINSLIKERQKSFAKYGEMHFLYVNISKMQGMLEISYH</sequence>
<reference evidence="1" key="1">
    <citation type="journal article" date="2010" name="Insect Mol. Biol.">
        <title>The draft genome sequence of Arsenophonus nasoniae, son-killer bacterium of Nasonia vitripennis, reveals genes associated with virulence and symbiosis.</title>
        <authorList>
            <person name="Wilkes T."/>
            <person name="Darby A.C."/>
            <person name="Choi J."/>
            <person name="Colborne J.K."/>
            <person name="Werren J.H."/>
            <person name="Hurst G.D.D."/>
        </authorList>
    </citation>
    <scope>NUCLEOTIDE SEQUENCE</scope>
</reference>
<name>D2TYP6_9GAMM</name>
<dbReference type="EMBL" id="FN545185">
    <property type="protein sequence ID" value="CBA72556.1"/>
    <property type="molecule type" value="Genomic_DNA"/>
</dbReference>
<proteinExistence type="predicted"/>
<dbReference type="AlphaFoldDB" id="D2TYP6"/>
<organism evidence="1">
    <name type="scientific">Arsenophonus nasoniae</name>
    <name type="common">son-killer infecting Nasonia vitripennis</name>
    <dbReference type="NCBI Taxonomy" id="638"/>
    <lineage>
        <taxon>Bacteria</taxon>
        <taxon>Pseudomonadati</taxon>
        <taxon>Pseudomonadota</taxon>
        <taxon>Gammaproteobacteria</taxon>
        <taxon>Enterobacterales</taxon>
        <taxon>Morganellaceae</taxon>
        <taxon>Arsenophonus</taxon>
    </lineage>
</organism>
<accession>D2TYP6</accession>